<gene>
    <name evidence="2" type="ORF">VHEMI10769</name>
</gene>
<evidence type="ECO:0000313" key="3">
    <source>
        <dbReference type="Proteomes" id="UP000039046"/>
    </source>
</evidence>
<dbReference type="Proteomes" id="UP000039046">
    <property type="component" value="Unassembled WGS sequence"/>
</dbReference>
<feature type="region of interest" description="Disordered" evidence="1">
    <location>
        <begin position="54"/>
        <end position="221"/>
    </location>
</feature>
<feature type="region of interest" description="Disordered" evidence="1">
    <location>
        <begin position="1"/>
        <end position="28"/>
    </location>
</feature>
<dbReference type="HOGENOM" id="CLU_1251454_0_0_1"/>
<proteinExistence type="predicted"/>
<dbReference type="AlphaFoldDB" id="A0A0A1TSG2"/>
<sequence>MGYEAATNKRPQPTTTSLILQQSKRRKHRALVPSLNPQTPATLLPFLSVAIRPPSEDRNSSSTTHHLINISGSNTLDTPENIVMQIPENQGSNRINRARVAQTPSSQHEEGSEDNNQQRLQHQAAATARERVKPIQIELGSVAQPSPSPCNSRSSSKQVASPPAATIPTPQRTALPKHRNTNTIREEPARVLPKIQHTGQIPARLRNLTGARAGGRPTPKQ</sequence>
<evidence type="ECO:0000313" key="2">
    <source>
        <dbReference type="EMBL" id="CEJ95280.1"/>
    </source>
</evidence>
<feature type="compositionally biased region" description="Polar residues" evidence="1">
    <location>
        <begin position="60"/>
        <end position="78"/>
    </location>
</feature>
<evidence type="ECO:0000256" key="1">
    <source>
        <dbReference type="SAM" id="MobiDB-lite"/>
    </source>
</evidence>
<reference evidence="2 3" key="1">
    <citation type="journal article" date="2015" name="Genome Announc.">
        <title>Draft Genome Sequence and Gene Annotation of the Entomopathogenic Fungus Verticillium hemipterigenum.</title>
        <authorList>
            <person name="Horn F."/>
            <person name="Habel A."/>
            <person name="Scharf D.H."/>
            <person name="Dworschak J."/>
            <person name="Brakhage A.A."/>
            <person name="Guthke R."/>
            <person name="Hertweck C."/>
            <person name="Linde J."/>
        </authorList>
    </citation>
    <scope>NUCLEOTIDE SEQUENCE [LARGE SCALE GENOMIC DNA]</scope>
</reference>
<name>A0A0A1TSG2_9HYPO</name>
<keyword evidence="3" id="KW-1185">Reference proteome</keyword>
<organism evidence="2 3">
    <name type="scientific">[Torrubiella] hemipterigena</name>
    <dbReference type="NCBI Taxonomy" id="1531966"/>
    <lineage>
        <taxon>Eukaryota</taxon>
        <taxon>Fungi</taxon>
        <taxon>Dikarya</taxon>
        <taxon>Ascomycota</taxon>
        <taxon>Pezizomycotina</taxon>
        <taxon>Sordariomycetes</taxon>
        <taxon>Hypocreomycetidae</taxon>
        <taxon>Hypocreales</taxon>
        <taxon>Clavicipitaceae</taxon>
        <taxon>Clavicipitaceae incertae sedis</taxon>
        <taxon>'Torrubiella' clade</taxon>
    </lineage>
</organism>
<accession>A0A0A1TSG2</accession>
<protein>
    <submittedName>
        <fullName evidence="2">Uncharacterized protein</fullName>
    </submittedName>
</protein>
<dbReference type="EMBL" id="CDHN01000019">
    <property type="protein sequence ID" value="CEJ95280.1"/>
    <property type="molecule type" value="Genomic_DNA"/>
</dbReference>
<feature type="compositionally biased region" description="Polar residues" evidence="1">
    <location>
        <begin position="9"/>
        <end position="22"/>
    </location>
</feature>